<sequence length="252" mass="27665">MVDDFLGKWEAFRAAREERLSAPHGYLAITGLHWLDATPRRYDGAPGAWSFGPDGVAVELGEHESLTVDGTEISGLHRFGHLDERGIRLRAGEVQLEVARRDDAVLLRPRDPAHPLRLEHRPTPTYPPAREWVVDAVFTRSDVVPPQDTAGEVAFTLAGHPTRLAAYDDDGALWLVFADATSGRTTYPAGRQLYAPPPDPDGHVVLDFNRTINLPCAYTEFTTCPVPVPQNRLTFAVEAGEQSPVSIASAQQ</sequence>
<evidence type="ECO:0000313" key="2">
    <source>
        <dbReference type="Proteomes" id="UP000245507"/>
    </source>
</evidence>
<evidence type="ECO:0000313" key="1">
    <source>
        <dbReference type="EMBL" id="PWN04702.1"/>
    </source>
</evidence>
<dbReference type="InterPro" id="IPR012467">
    <property type="entry name" value="DUF1684"/>
</dbReference>
<dbReference type="PANTHER" id="PTHR41913">
    <property type="entry name" value="DUF1684 DOMAIN-CONTAINING PROTEIN"/>
    <property type="match status" value="1"/>
</dbReference>
<gene>
    <name evidence="1" type="ORF">DJ010_03540</name>
</gene>
<dbReference type="PANTHER" id="PTHR41913:SF1">
    <property type="entry name" value="DUF1684 DOMAIN-CONTAINING PROTEIN"/>
    <property type="match status" value="1"/>
</dbReference>
<reference evidence="1 2" key="1">
    <citation type="submission" date="2018-05" db="EMBL/GenBank/DDBJ databases">
        <title>Nocardioides silvaticus genome.</title>
        <authorList>
            <person name="Li C."/>
            <person name="Wang G."/>
        </authorList>
    </citation>
    <scope>NUCLEOTIDE SEQUENCE [LARGE SCALE GENOMIC DNA]</scope>
    <source>
        <strain evidence="1 2">CCTCC AB 2018079</strain>
    </source>
</reference>
<dbReference type="AlphaFoldDB" id="A0A316TR40"/>
<dbReference type="RefSeq" id="WP_109692206.1">
    <property type="nucleotide sequence ID" value="NZ_QGDD01000001.1"/>
</dbReference>
<keyword evidence="2" id="KW-1185">Reference proteome</keyword>
<organism evidence="1 2">
    <name type="scientific">Nocardioides silvaticus</name>
    <dbReference type="NCBI Taxonomy" id="2201891"/>
    <lineage>
        <taxon>Bacteria</taxon>
        <taxon>Bacillati</taxon>
        <taxon>Actinomycetota</taxon>
        <taxon>Actinomycetes</taxon>
        <taxon>Propionibacteriales</taxon>
        <taxon>Nocardioidaceae</taxon>
        <taxon>Nocardioides</taxon>
    </lineage>
</organism>
<accession>A0A316TR40</accession>
<dbReference type="OrthoDB" id="5493262at2"/>
<dbReference type="Pfam" id="PF07920">
    <property type="entry name" value="DUF1684"/>
    <property type="match status" value="1"/>
</dbReference>
<comment type="caution">
    <text evidence="1">The sequence shown here is derived from an EMBL/GenBank/DDBJ whole genome shotgun (WGS) entry which is preliminary data.</text>
</comment>
<protein>
    <recommendedName>
        <fullName evidence="3">DUF1684 domain-containing protein</fullName>
    </recommendedName>
</protein>
<dbReference type="EMBL" id="QGDD01000001">
    <property type="protein sequence ID" value="PWN04702.1"/>
    <property type="molecule type" value="Genomic_DNA"/>
</dbReference>
<proteinExistence type="predicted"/>
<name>A0A316TR40_9ACTN</name>
<evidence type="ECO:0008006" key="3">
    <source>
        <dbReference type="Google" id="ProtNLM"/>
    </source>
</evidence>
<dbReference type="Proteomes" id="UP000245507">
    <property type="component" value="Unassembled WGS sequence"/>
</dbReference>